<evidence type="ECO:0000313" key="2">
    <source>
        <dbReference type="EnsemblMetazoa" id="MESCA007948-PA"/>
    </source>
</evidence>
<dbReference type="AlphaFoldDB" id="T1GVY0"/>
<feature type="chain" id="PRO_5004577207" evidence="1">
    <location>
        <begin position="20"/>
        <end position="111"/>
    </location>
</feature>
<feature type="signal peptide" evidence="1">
    <location>
        <begin position="1"/>
        <end position="19"/>
    </location>
</feature>
<name>T1GVY0_MEGSC</name>
<dbReference type="EMBL" id="CAQQ02179038">
    <property type="status" value="NOT_ANNOTATED_CDS"/>
    <property type="molecule type" value="Genomic_DNA"/>
</dbReference>
<dbReference type="STRING" id="36166.T1GVY0"/>
<reference evidence="3" key="1">
    <citation type="submission" date="2013-02" db="EMBL/GenBank/DDBJ databases">
        <authorList>
            <person name="Hughes D."/>
        </authorList>
    </citation>
    <scope>NUCLEOTIDE SEQUENCE</scope>
    <source>
        <strain>Durham</strain>
        <strain evidence="3">NC isolate 2 -- Noor lab</strain>
    </source>
</reference>
<protein>
    <submittedName>
        <fullName evidence="2">Uncharacterized protein</fullName>
    </submittedName>
</protein>
<keyword evidence="3" id="KW-1185">Reference proteome</keyword>
<dbReference type="EnsemblMetazoa" id="MESCA007948-RA">
    <property type="protein sequence ID" value="MESCA007948-PA"/>
    <property type="gene ID" value="MESCA007948"/>
</dbReference>
<dbReference type="EMBL" id="CAQQ02179037">
    <property type="status" value="NOT_ANNOTATED_CDS"/>
    <property type="molecule type" value="Genomic_DNA"/>
</dbReference>
<keyword evidence="1" id="KW-0732">Signal</keyword>
<accession>T1GVY0</accession>
<sequence length="111" mass="12747">MYTNLKSFFLFILSYIGSPVLFPSLKDTQIFVIDDVLSHLILLTSVANMLHAQNWDFLASAAKSVEHPSKLTQLQMDLEQTETKVEKERDCWAAQMFDLIAKEEMILTIVH</sequence>
<evidence type="ECO:0000256" key="1">
    <source>
        <dbReference type="SAM" id="SignalP"/>
    </source>
</evidence>
<reference evidence="2" key="2">
    <citation type="submission" date="2015-06" db="UniProtKB">
        <authorList>
            <consortium name="EnsemblMetazoa"/>
        </authorList>
    </citation>
    <scope>IDENTIFICATION</scope>
</reference>
<dbReference type="Proteomes" id="UP000015102">
    <property type="component" value="Unassembled WGS sequence"/>
</dbReference>
<proteinExistence type="predicted"/>
<dbReference type="HOGENOM" id="CLU_2161248_0_0_1"/>
<organism evidence="2 3">
    <name type="scientific">Megaselia scalaris</name>
    <name type="common">Humpbacked fly</name>
    <name type="synonym">Phora scalaris</name>
    <dbReference type="NCBI Taxonomy" id="36166"/>
    <lineage>
        <taxon>Eukaryota</taxon>
        <taxon>Metazoa</taxon>
        <taxon>Ecdysozoa</taxon>
        <taxon>Arthropoda</taxon>
        <taxon>Hexapoda</taxon>
        <taxon>Insecta</taxon>
        <taxon>Pterygota</taxon>
        <taxon>Neoptera</taxon>
        <taxon>Endopterygota</taxon>
        <taxon>Diptera</taxon>
        <taxon>Brachycera</taxon>
        <taxon>Muscomorpha</taxon>
        <taxon>Platypezoidea</taxon>
        <taxon>Phoridae</taxon>
        <taxon>Megaseliini</taxon>
        <taxon>Megaselia</taxon>
    </lineage>
</organism>
<evidence type="ECO:0000313" key="3">
    <source>
        <dbReference type="Proteomes" id="UP000015102"/>
    </source>
</evidence>